<keyword evidence="10" id="KW-0067">ATP-binding</keyword>
<dbReference type="InterPro" id="IPR036097">
    <property type="entry name" value="HisK_dim/P_sf"/>
</dbReference>
<evidence type="ECO:0000313" key="18">
    <source>
        <dbReference type="EMBL" id="MBC5581653.1"/>
    </source>
</evidence>
<keyword evidence="19" id="KW-1185">Reference proteome</keyword>
<reference evidence="18" key="1">
    <citation type="submission" date="2020-08" db="EMBL/GenBank/DDBJ databases">
        <title>Genome public.</title>
        <authorList>
            <person name="Liu C."/>
            <person name="Sun Q."/>
        </authorList>
    </citation>
    <scope>NUCLEOTIDE SEQUENCE</scope>
    <source>
        <strain evidence="18">BX8</strain>
    </source>
</reference>
<keyword evidence="12" id="KW-0902">Two-component regulatory system</keyword>
<dbReference type="Pfam" id="PF00672">
    <property type="entry name" value="HAMP"/>
    <property type="match status" value="1"/>
</dbReference>
<evidence type="ECO:0000256" key="2">
    <source>
        <dbReference type="ARBA" id="ARBA00004651"/>
    </source>
</evidence>
<dbReference type="PANTHER" id="PTHR45528">
    <property type="entry name" value="SENSOR HISTIDINE KINASE CPXA"/>
    <property type="match status" value="1"/>
</dbReference>
<evidence type="ECO:0000256" key="11">
    <source>
        <dbReference type="ARBA" id="ARBA00022989"/>
    </source>
</evidence>
<evidence type="ECO:0000256" key="6">
    <source>
        <dbReference type="ARBA" id="ARBA00022679"/>
    </source>
</evidence>
<dbReference type="CDD" id="cd06225">
    <property type="entry name" value="HAMP"/>
    <property type="match status" value="1"/>
</dbReference>
<accession>A0A923IB64</accession>
<evidence type="ECO:0000313" key="19">
    <source>
        <dbReference type="Proteomes" id="UP000659630"/>
    </source>
</evidence>
<comment type="caution">
    <text evidence="18">The sequence shown here is derived from an EMBL/GenBank/DDBJ whole genome shotgun (WGS) entry which is preliminary data.</text>
</comment>
<dbReference type="SMART" id="SM00304">
    <property type="entry name" value="HAMP"/>
    <property type="match status" value="1"/>
</dbReference>
<feature type="compositionally biased region" description="Basic and acidic residues" evidence="14">
    <location>
        <begin position="504"/>
        <end position="517"/>
    </location>
</feature>
<dbReference type="AlphaFoldDB" id="A0A923IB64"/>
<dbReference type="InterPro" id="IPR004358">
    <property type="entry name" value="Sig_transdc_His_kin-like_C"/>
</dbReference>
<dbReference type="InterPro" id="IPR050398">
    <property type="entry name" value="HssS/ArlS-like"/>
</dbReference>
<dbReference type="InterPro" id="IPR003660">
    <property type="entry name" value="HAMP_dom"/>
</dbReference>
<feature type="domain" description="Histidine kinase" evidence="16">
    <location>
        <begin position="282"/>
        <end position="497"/>
    </location>
</feature>
<dbReference type="GO" id="GO:0005886">
    <property type="term" value="C:plasma membrane"/>
    <property type="evidence" value="ECO:0007669"/>
    <property type="project" value="UniProtKB-SubCell"/>
</dbReference>
<dbReference type="Proteomes" id="UP000659630">
    <property type="component" value="Unassembled WGS sequence"/>
</dbReference>
<evidence type="ECO:0000256" key="10">
    <source>
        <dbReference type="ARBA" id="ARBA00022840"/>
    </source>
</evidence>
<dbReference type="GO" id="GO:0000155">
    <property type="term" value="F:phosphorelay sensor kinase activity"/>
    <property type="evidence" value="ECO:0007669"/>
    <property type="project" value="InterPro"/>
</dbReference>
<dbReference type="Gene3D" id="6.10.340.10">
    <property type="match status" value="1"/>
</dbReference>
<dbReference type="Pfam" id="PF02518">
    <property type="entry name" value="HATPase_c"/>
    <property type="match status" value="1"/>
</dbReference>
<evidence type="ECO:0000256" key="12">
    <source>
        <dbReference type="ARBA" id="ARBA00023012"/>
    </source>
</evidence>
<feature type="transmembrane region" description="Helical" evidence="15">
    <location>
        <begin position="202"/>
        <end position="221"/>
    </location>
</feature>
<evidence type="ECO:0000256" key="8">
    <source>
        <dbReference type="ARBA" id="ARBA00022741"/>
    </source>
</evidence>
<evidence type="ECO:0000256" key="14">
    <source>
        <dbReference type="SAM" id="MobiDB-lite"/>
    </source>
</evidence>
<dbReference type="PROSITE" id="PS50885">
    <property type="entry name" value="HAMP"/>
    <property type="match status" value="1"/>
</dbReference>
<dbReference type="PRINTS" id="PR00344">
    <property type="entry name" value="BCTRLSENSOR"/>
</dbReference>
<feature type="region of interest" description="Disordered" evidence="14">
    <location>
        <begin position="497"/>
        <end position="530"/>
    </location>
</feature>
<dbReference type="Gene3D" id="1.10.287.130">
    <property type="match status" value="1"/>
</dbReference>
<evidence type="ECO:0000256" key="3">
    <source>
        <dbReference type="ARBA" id="ARBA00012438"/>
    </source>
</evidence>
<name>A0A923IB64_9FIRM</name>
<dbReference type="FunFam" id="1.10.287.130:FF:000001">
    <property type="entry name" value="Two-component sensor histidine kinase"/>
    <property type="match status" value="1"/>
</dbReference>
<keyword evidence="4" id="KW-1003">Cell membrane</keyword>
<keyword evidence="7 15" id="KW-0812">Transmembrane</keyword>
<dbReference type="InterPro" id="IPR005467">
    <property type="entry name" value="His_kinase_dom"/>
</dbReference>
<dbReference type="CDD" id="cd00075">
    <property type="entry name" value="HATPase"/>
    <property type="match status" value="1"/>
</dbReference>
<comment type="subcellular location">
    <subcellularLocation>
        <location evidence="2">Cell membrane</location>
        <topology evidence="2">Multi-pass membrane protein</topology>
    </subcellularLocation>
</comment>
<keyword evidence="9 18" id="KW-0418">Kinase</keyword>
<dbReference type="SUPFAM" id="SSF55874">
    <property type="entry name" value="ATPase domain of HSP90 chaperone/DNA topoisomerase II/histidine kinase"/>
    <property type="match status" value="1"/>
</dbReference>
<evidence type="ECO:0000256" key="9">
    <source>
        <dbReference type="ARBA" id="ARBA00022777"/>
    </source>
</evidence>
<keyword evidence="6" id="KW-0808">Transferase</keyword>
<dbReference type="SUPFAM" id="SSF47384">
    <property type="entry name" value="Homodimeric domain of signal transducing histidine kinase"/>
    <property type="match status" value="1"/>
</dbReference>
<evidence type="ECO:0000256" key="13">
    <source>
        <dbReference type="ARBA" id="ARBA00023136"/>
    </source>
</evidence>
<dbReference type="RefSeq" id="WP_186888023.1">
    <property type="nucleotide sequence ID" value="NZ_JACONZ010000003.1"/>
</dbReference>
<dbReference type="Gene3D" id="3.30.565.10">
    <property type="entry name" value="Histidine kinase-like ATPase, C-terminal domain"/>
    <property type="match status" value="1"/>
</dbReference>
<gene>
    <name evidence="18" type="ORF">H8S23_09055</name>
</gene>
<proteinExistence type="predicted"/>
<feature type="domain" description="HAMP" evidence="17">
    <location>
        <begin position="222"/>
        <end position="274"/>
    </location>
</feature>
<evidence type="ECO:0000259" key="17">
    <source>
        <dbReference type="PROSITE" id="PS50885"/>
    </source>
</evidence>
<dbReference type="SUPFAM" id="SSF158472">
    <property type="entry name" value="HAMP domain-like"/>
    <property type="match status" value="1"/>
</dbReference>
<dbReference type="GO" id="GO:0005524">
    <property type="term" value="F:ATP binding"/>
    <property type="evidence" value="ECO:0007669"/>
    <property type="project" value="UniProtKB-KW"/>
</dbReference>
<dbReference type="SMART" id="SM00388">
    <property type="entry name" value="HisKA"/>
    <property type="match status" value="1"/>
</dbReference>
<dbReference type="EMBL" id="JACONZ010000003">
    <property type="protein sequence ID" value="MBC5581653.1"/>
    <property type="molecule type" value="Genomic_DNA"/>
</dbReference>
<dbReference type="PANTHER" id="PTHR45528:SF1">
    <property type="entry name" value="SENSOR HISTIDINE KINASE CPXA"/>
    <property type="match status" value="1"/>
</dbReference>
<sequence>MKSIKTKLALFVSCLCIVLILLVWLLTVALFESNYTRSIRKELSAQVASVAAVLESDDARGAGLGELFRQIQPLVKTGVCVDVSATDACIAQRGYVTSGGLPLSGYRALFVLEGIGDGCQLHPFSSQGFWGEQREWDSGDVIFWRQMTAQEGRLSKTLFDQRTTPYRQQQVMGLLTSSGYIVLASTNLERVDQAMSVVSNQLVLITVILLAVSIVSALLFARWFTRPVTQLSSAAKQVAAGNYDVAVDIRSQDELGALARDFNYMTREIAKSTQLQRELIANISHDLRTPLTLIKGYAETIRDLDGEDKVRRDADLSIIVDESDRLSVLVNSVMELSKYSSGAARPALSRFDLAELTADVLRRYADRAEKEHFSLSQDGLEEAEVIADPVQIGRVLHNLVSNAIPHLPEGGCVTVRLIAKAGAIRAEVADNGSGIEEKELPFIFDRYYRARSDAGKRGSGLGLSIVKAILVAHGAPFGVQSAVGVGSTFWFELPAPAPALPPKAPREPRPSSRREAKGPAGPGTTRGNKK</sequence>
<evidence type="ECO:0000256" key="1">
    <source>
        <dbReference type="ARBA" id="ARBA00000085"/>
    </source>
</evidence>
<keyword evidence="13 15" id="KW-0472">Membrane</keyword>
<protein>
    <recommendedName>
        <fullName evidence="3">histidine kinase</fullName>
        <ecNumber evidence="3">2.7.13.3</ecNumber>
    </recommendedName>
</protein>
<evidence type="ECO:0000256" key="15">
    <source>
        <dbReference type="SAM" id="Phobius"/>
    </source>
</evidence>
<dbReference type="EC" id="2.7.13.3" evidence="3"/>
<dbReference type="Pfam" id="PF00512">
    <property type="entry name" value="HisKA"/>
    <property type="match status" value="1"/>
</dbReference>
<dbReference type="CDD" id="cd00082">
    <property type="entry name" value="HisKA"/>
    <property type="match status" value="1"/>
</dbReference>
<organism evidence="18 19">
    <name type="scientific">Anaerofilum hominis</name>
    <dbReference type="NCBI Taxonomy" id="2763016"/>
    <lineage>
        <taxon>Bacteria</taxon>
        <taxon>Bacillati</taxon>
        <taxon>Bacillota</taxon>
        <taxon>Clostridia</taxon>
        <taxon>Eubacteriales</taxon>
        <taxon>Oscillospiraceae</taxon>
        <taxon>Anaerofilum</taxon>
    </lineage>
</organism>
<evidence type="ECO:0000256" key="4">
    <source>
        <dbReference type="ARBA" id="ARBA00022475"/>
    </source>
</evidence>
<dbReference type="InterPro" id="IPR003594">
    <property type="entry name" value="HATPase_dom"/>
</dbReference>
<dbReference type="InterPro" id="IPR036890">
    <property type="entry name" value="HATPase_C_sf"/>
</dbReference>
<evidence type="ECO:0000259" key="16">
    <source>
        <dbReference type="PROSITE" id="PS50109"/>
    </source>
</evidence>
<dbReference type="PROSITE" id="PS50109">
    <property type="entry name" value="HIS_KIN"/>
    <property type="match status" value="1"/>
</dbReference>
<dbReference type="SMART" id="SM00387">
    <property type="entry name" value="HATPase_c"/>
    <property type="match status" value="1"/>
</dbReference>
<comment type="catalytic activity">
    <reaction evidence="1">
        <text>ATP + protein L-histidine = ADP + protein N-phospho-L-histidine.</text>
        <dbReference type="EC" id="2.7.13.3"/>
    </reaction>
</comment>
<keyword evidence="11 15" id="KW-1133">Transmembrane helix</keyword>
<evidence type="ECO:0000256" key="7">
    <source>
        <dbReference type="ARBA" id="ARBA00022692"/>
    </source>
</evidence>
<keyword evidence="5" id="KW-0597">Phosphoprotein</keyword>
<dbReference type="InterPro" id="IPR003661">
    <property type="entry name" value="HisK_dim/P_dom"/>
</dbReference>
<evidence type="ECO:0000256" key="5">
    <source>
        <dbReference type="ARBA" id="ARBA00022553"/>
    </source>
</evidence>
<keyword evidence="8" id="KW-0547">Nucleotide-binding</keyword>